<comment type="subcellular location">
    <subcellularLocation>
        <location evidence="1">Nucleus</location>
    </subcellularLocation>
</comment>
<keyword evidence="4" id="KW-0805">Transcription regulation</keyword>
<evidence type="ECO:0000259" key="8">
    <source>
        <dbReference type="Pfam" id="PF16014"/>
    </source>
</evidence>
<dbReference type="KEGG" id="hmg:100212457"/>
<dbReference type="OrthoDB" id="10048604at2759"/>
<evidence type="ECO:0000256" key="7">
    <source>
        <dbReference type="SAM" id="MobiDB-lite"/>
    </source>
</evidence>
<evidence type="ECO:0000256" key="1">
    <source>
        <dbReference type="ARBA" id="ARBA00004123"/>
    </source>
</evidence>
<protein>
    <submittedName>
        <fullName evidence="9">Histone deacetylase complex subunit SAP130</fullName>
    </submittedName>
</protein>
<accession>T2M691</accession>
<feature type="domain" description="Histone deacetylase complex subunit SAP130 C-terminal" evidence="8">
    <location>
        <begin position="673"/>
        <end position="816"/>
    </location>
</feature>
<name>T2M691_HYDVU</name>
<dbReference type="PANTHER" id="PTHR13497:SF3">
    <property type="entry name" value="HISTONE DEACETYLASE COMPLEX SUBUNIT SAP130"/>
    <property type="match status" value="1"/>
</dbReference>
<sequence length="829" mass="90670">MKRMHEERKDIFSGIRKVVLTSPASIRNITVAQTMEKDKLEKSNYVQHSFDTGYRAVDLLKTANKPRNIVPATHGSSQVHVVPPLITNYINNSTHIISPTPISHNTLVKGSINPRPSFHAHVPLGIGTSVTSQRATGPQRLPSLKPTKNSTQIQLPIGNHVPGLPTVLTSAVVSRIASPNIATHGQSSDQRNDGRAALISDPHNHGLRGNTQALSQHSATIQVIASGTASLHTPQIPASFLTKGVNLGTSSGMLKINSTSQSNSISSNVSGSAFKLGIGKTYSGSSSIIIPATTSRSDHLDIRQTIVPSPYTRFQTALHPATTIIAANSATSSESRSLHQVGYHQINTAYVLHDMGIQSFSHQLVRPPSSSVPMFAIDRTLPTIPLVTMPAKDNSIVSSHANEPVRSEGLTIHGSLNIHTLYPSNFQPIFTTTSILNTNETTVRPSILRKRPGESSVLYTADRNSSPVKKDLFQSSLPPAKIKSPPLLISQDKSATNISTSHSVVNITSEIKSTSVTLGIFTTTTTGIITAITGTASSKSQLLTNSVNHLIEASPKKKPRKQLIITTEDKYTPKRLINSNMTDDEEEFLKSNETMKDISPPKATVESVYPVNNMSHKNLFTLANSSSTEKKLKSDLVETSHFDNHRHAVNGIVSTLPSTISNDHHHPIYRHKTLSIIGDYKINTKAAYNHFYRASDMKVKEEKPSQERLVTKSAIEAASGWKLHYLTTQIDDLISIEDEISAEFAYWKDKIRTPCSSPTSIHSTSLSGEDAQLRLIHELIQGNIQRCKCSMEQLVETKQNLFKALVHKNKAIDILNKYKPKARLKKKAS</sequence>
<evidence type="ECO:0000256" key="4">
    <source>
        <dbReference type="ARBA" id="ARBA00023015"/>
    </source>
</evidence>
<feature type="region of interest" description="Disordered" evidence="7">
    <location>
        <begin position="131"/>
        <end position="150"/>
    </location>
</feature>
<evidence type="ECO:0000256" key="5">
    <source>
        <dbReference type="ARBA" id="ARBA00023163"/>
    </source>
</evidence>
<reference evidence="9" key="1">
    <citation type="journal article" date="2013" name="Genome Biol. Evol.">
        <title>Punctuated emergences of genetic and phenotypic innovations in eumetazoan, bilaterian, euteleostome, and hominidae ancestors.</title>
        <authorList>
            <person name="Wenger Y."/>
            <person name="Galliot B."/>
        </authorList>
    </citation>
    <scope>NUCLEOTIDE SEQUENCE</scope>
    <source>
        <tissue evidence="9">Whole animals</tissue>
    </source>
</reference>
<dbReference type="PANTHER" id="PTHR13497">
    <property type="entry name" value="HISTONE DEACETYLASE COMPLEX SUBUNIT SAP130"/>
    <property type="match status" value="1"/>
</dbReference>
<keyword evidence="3" id="KW-0678">Repressor</keyword>
<evidence type="ECO:0000256" key="6">
    <source>
        <dbReference type="ARBA" id="ARBA00023242"/>
    </source>
</evidence>
<dbReference type="Pfam" id="PF16014">
    <property type="entry name" value="SAP130_C"/>
    <property type="match status" value="1"/>
</dbReference>
<comment type="similarity">
    <text evidence="2">Belongs to the SAP130 family.</text>
</comment>
<dbReference type="EMBL" id="HAAD01001230">
    <property type="protein sequence ID" value="CDG67462.1"/>
    <property type="molecule type" value="mRNA"/>
</dbReference>
<organism evidence="9">
    <name type="scientific">Hydra vulgaris</name>
    <name type="common">Hydra</name>
    <name type="synonym">Hydra attenuata</name>
    <dbReference type="NCBI Taxonomy" id="6087"/>
    <lineage>
        <taxon>Eukaryota</taxon>
        <taxon>Metazoa</taxon>
        <taxon>Cnidaria</taxon>
        <taxon>Hydrozoa</taxon>
        <taxon>Hydroidolina</taxon>
        <taxon>Anthoathecata</taxon>
        <taxon>Aplanulata</taxon>
        <taxon>Hydridae</taxon>
        <taxon>Hydra</taxon>
    </lineage>
</organism>
<dbReference type="GO" id="GO:0070822">
    <property type="term" value="C:Sin3-type complex"/>
    <property type="evidence" value="ECO:0007669"/>
    <property type="project" value="TreeGrafter"/>
</dbReference>
<keyword evidence="6" id="KW-0539">Nucleus</keyword>
<evidence type="ECO:0000313" key="9">
    <source>
        <dbReference type="EMBL" id="CDG67462.1"/>
    </source>
</evidence>
<dbReference type="InterPro" id="IPR024137">
    <property type="entry name" value="His_deAcase_cplx_SAP130"/>
</dbReference>
<evidence type="ECO:0000256" key="3">
    <source>
        <dbReference type="ARBA" id="ARBA00022491"/>
    </source>
</evidence>
<dbReference type="InterPro" id="IPR031963">
    <property type="entry name" value="SAP130_C"/>
</dbReference>
<proteinExistence type="evidence at transcript level"/>
<dbReference type="AlphaFoldDB" id="T2M691"/>
<gene>
    <name evidence="9" type="primary">SAP130</name>
</gene>
<feature type="region of interest" description="Disordered" evidence="7">
    <location>
        <begin position="180"/>
        <end position="210"/>
    </location>
</feature>
<keyword evidence="5" id="KW-0804">Transcription</keyword>
<dbReference type="GO" id="GO:0000122">
    <property type="term" value="P:negative regulation of transcription by RNA polymerase II"/>
    <property type="evidence" value="ECO:0007669"/>
    <property type="project" value="TreeGrafter"/>
</dbReference>
<feature type="compositionally biased region" description="Polar residues" evidence="7">
    <location>
        <begin position="180"/>
        <end position="189"/>
    </location>
</feature>
<evidence type="ECO:0000256" key="2">
    <source>
        <dbReference type="ARBA" id="ARBA00007859"/>
    </source>
</evidence>